<evidence type="ECO:0000313" key="2">
    <source>
        <dbReference type="EnsemblProtists" id="PYU1_T010805"/>
    </source>
</evidence>
<dbReference type="EMBL" id="GL376592">
    <property type="status" value="NOT_ANNOTATED_CDS"/>
    <property type="molecule type" value="Genomic_DNA"/>
</dbReference>
<dbReference type="VEuPathDB" id="FungiDB:PYU1_G010782"/>
<dbReference type="eggNOG" id="ENOG502SINX">
    <property type="taxonomic scope" value="Eukaryota"/>
</dbReference>
<dbReference type="EnsemblProtists" id="PYU1_T010805">
    <property type="protein sequence ID" value="PYU1_T010805"/>
    <property type="gene ID" value="PYU1_G010782"/>
</dbReference>
<feature type="transmembrane region" description="Helical" evidence="1">
    <location>
        <begin position="332"/>
        <end position="358"/>
    </location>
</feature>
<organism evidence="2 3">
    <name type="scientific">Globisporangium ultimum (strain ATCC 200006 / CBS 805.95 / DAOM BR144)</name>
    <name type="common">Pythium ultimum</name>
    <dbReference type="NCBI Taxonomy" id="431595"/>
    <lineage>
        <taxon>Eukaryota</taxon>
        <taxon>Sar</taxon>
        <taxon>Stramenopiles</taxon>
        <taxon>Oomycota</taxon>
        <taxon>Peronosporomycetes</taxon>
        <taxon>Pythiales</taxon>
        <taxon>Pythiaceae</taxon>
        <taxon>Globisporangium</taxon>
    </lineage>
</organism>
<accession>K3X0Q6</accession>
<dbReference type="Proteomes" id="UP000019132">
    <property type="component" value="Unassembled WGS sequence"/>
</dbReference>
<keyword evidence="1" id="KW-1133">Transmembrane helix</keyword>
<reference evidence="2" key="3">
    <citation type="submission" date="2015-02" db="UniProtKB">
        <authorList>
            <consortium name="EnsemblProtists"/>
        </authorList>
    </citation>
    <scope>IDENTIFICATION</scope>
    <source>
        <strain evidence="2">DAOM BR144</strain>
    </source>
</reference>
<reference evidence="3" key="2">
    <citation type="submission" date="2010-04" db="EMBL/GenBank/DDBJ databases">
        <authorList>
            <person name="Buell R."/>
            <person name="Hamilton J."/>
            <person name="Hostetler J."/>
        </authorList>
    </citation>
    <scope>NUCLEOTIDE SEQUENCE [LARGE SCALE GENOMIC DNA]</scope>
    <source>
        <strain evidence="3">DAOM:BR144</strain>
    </source>
</reference>
<dbReference type="AlphaFoldDB" id="K3X0Q6"/>
<keyword evidence="1" id="KW-0472">Membrane</keyword>
<dbReference type="InParanoid" id="K3X0Q6"/>
<keyword evidence="1" id="KW-0812">Transmembrane</keyword>
<proteinExistence type="predicted"/>
<sequence length="387" mass="42555">MIGKRVAPPTSCSWQRVTDGTKCYIEPRTCYDCLNTKLANGDECTLTPFGLCTSMSEYDYTQDYRRGGPAGAFPIHYNYFPETNATYCEANDALCNLCKSSRFSLDDNNPSTYCEGNNNCVCVKICESDSWRNETLERLRIAMVERNETVNATCSIAANSSSGASSSASGSDDVSSVNIFTTHIRKNVYANEDTCRWYQNQTFCDVPRSCYECLNVPLYSGQKCMINPAGYCASMSEYDYTHDYHVHKSAGAAHYFPSTNTTYCEANDAVCQKCKETTFTESITGATNPTQYCVGANGCVCVAFCESANWKAIVKDATCSVSVVVSSSNGQFSVATIALMMIGFTLAFTGAIQLLTIVRTRREYSDSIKLLPLMDTSNTPFFLGVSL</sequence>
<dbReference type="OMA" id="VCVAFCE"/>
<dbReference type="HOGENOM" id="CLU_045329_0_0_1"/>
<protein>
    <submittedName>
        <fullName evidence="2">Uncharacterized protein</fullName>
    </submittedName>
</protein>
<keyword evidence="3" id="KW-1185">Reference proteome</keyword>
<evidence type="ECO:0000256" key="1">
    <source>
        <dbReference type="SAM" id="Phobius"/>
    </source>
</evidence>
<name>K3X0Q6_GLOUD</name>
<reference evidence="3" key="1">
    <citation type="journal article" date="2010" name="Genome Biol.">
        <title>Genome sequence of the necrotrophic plant pathogen Pythium ultimum reveals original pathogenicity mechanisms and effector repertoire.</title>
        <authorList>
            <person name="Levesque C.A."/>
            <person name="Brouwer H."/>
            <person name="Cano L."/>
            <person name="Hamilton J.P."/>
            <person name="Holt C."/>
            <person name="Huitema E."/>
            <person name="Raffaele S."/>
            <person name="Robideau G.P."/>
            <person name="Thines M."/>
            <person name="Win J."/>
            <person name="Zerillo M.M."/>
            <person name="Beakes G.W."/>
            <person name="Boore J.L."/>
            <person name="Busam D."/>
            <person name="Dumas B."/>
            <person name="Ferriera S."/>
            <person name="Fuerstenberg S.I."/>
            <person name="Gachon C.M."/>
            <person name="Gaulin E."/>
            <person name="Govers F."/>
            <person name="Grenville-Briggs L."/>
            <person name="Horner N."/>
            <person name="Hostetler J."/>
            <person name="Jiang R.H."/>
            <person name="Johnson J."/>
            <person name="Krajaejun T."/>
            <person name="Lin H."/>
            <person name="Meijer H.J."/>
            <person name="Moore B."/>
            <person name="Morris P."/>
            <person name="Phuntmart V."/>
            <person name="Puiu D."/>
            <person name="Shetty J."/>
            <person name="Stajich J.E."/>
            <person name="Tripathy S."/>
            <person name="Wawra S."/>
            <person name="van West P."/>
            <person name="Whitty B.R."/>
            <person name="Coutinho P.M."/>
            <person name="Henrissat B."/>
            <person name="Martin F."/>
            <person name="Thomas P.D."/>
            <person name="Tyler B.M."/>
            <person name="De Vries R.P."/>
            <person name="Kamoun S."/>
            <person name="Yandell M."/>
            <person name="Tisserat N."/>
            <person name="Buell C.R."/>
        </authorList>
    </citation>
    <scope>NUCLEOTIDE SEQUENCE</scope>
    <source>
        <strain evidence="3">DAOM:BR144</strain>
    </source>
</reference>
<evidence type="ECO:0000313" key="3">
    <source>
        <dbReference type="Proteomes" id="UP000019132"/>
    </source>
</evidence>